<keyword evidence="4 7" id="KW-0812">Transmembrane</keyword>
<evidence type="ECO:0000256" key="1">
    <source>
        <dbReference type="ARBA" id="ARBA00004141"/>
    </source>
</evidence>
<evidence type="ECO:0000256" key="4">
    <source>
        <dbReference type="ARBA" id="ARBA00022692"/>
    </source>
</evidence>
<evidence type="ECO:0000256" key="6">
    <source>
        <dbReference type="ARBA" id="ARBA00023136"/>
    </source>
</evidence>
<dbReference type="GO" id="GO:0008021">
    <property type="term" value="C:synaptic vesicle"/>
    <property type="evidence" value="ECO:0007669"/>
    <property type="project" value="UniProtKB-SubCell"/>
</dbReference>
<dbReference type="AlphaFoldDB" id="A0A6F9DQY6"/>
<dbReference type="PANTHER" id="PTHR19317:SF0">
    <property type="entry name" value="PRENYLATED RAB ACCEPTOR PROTEIN 1"/>
    <property type="match status" value="1"/>
</dbReference>
<dbReference type="GO" id="GO:0005794">
    <property type="term" value="C:Golgi apparatus"/>
    <property type="evidence" value="ECO:0007669"/>
    <property type="project" value="TreeGrafter"/>
</dbReference>
<reference evidence="8" key="1">
    <citation type="submission" date="2020-04" db="EMBL/GenBank/DDBJ databases">
        <authorList>
            <person name="Neveu A P."/>
        </authorList>
    </citation>
    <scope>NUCLEOTIDE SEQUENCE</scope>
    <source>
        <tissue evidence="8">Whole embryo</tissue>
    </source>
</reference>
<dbReference type="EMBL" id="LR789524">
    <property type="protein sequence ID" value="CAB3265386.1"/>
    <property type="molecule type" value="mRNA"/>
</dbReference>
<dbReference type="PANTHER" id="PTHR19317">
    <property type="entry name" value="PRENYLATED RAB ACCEPTOR 1-RELATED"/>
    <property type="match status" value="1"/>
</dbReference>
<sequence>MTDTESTANDFGNISGKMIKVDPPAVRDWVNKRRQTIQPWSEFINTTKFRKPTSAANLSKRAVKNIQHYQTNYIFVFTGLIVYCIITSPLLLIAIGVFLGACYIIHVKNEQQNIKVFGHEFSHAQQYAIAAAFSFPLFFIAGAGAAVFWVLGVSLVLIAIHASLHISPEEGTAEDEQPFMETV</sequence>
<proteinExistence type="evidence at transcript level"/>
<keyword evidence="5 7" id="KW-1133">Transmembrane helix</keyword>
<evidence type="ECO:0000256" key="3">
    <source>
        <dbReference type="ARBA" id="ARBA00006483"/>
    </source>
</evidence>
<dbReference type="InterPro" id="IPR004895">
    <property type="entry name" value="Prenylated_rab_accept_PRA1"/>
</dbReference>
<dbReference type="Pfam" id="PF03208">
    <property type="entry name" value="PRA1"/>
    <property type="match status" value="1"/>
</dbReference>
<name>A0A6F9DQY6_9ASCI</name>
<feature type="transmembrane region" description="Helical" evidence="7">
    <location>
        <begin position="127"/>
        <end position="160"/>
    </location>
</feature>
<accession>A0A6F9DQY6</accession>
<gene>
    <name evidence="8" type="primary">Rabac1</name>
</gene>
<comment type="similarity">
    <text evidence="3 7">Belongs to the PRA1 family.</text>
</comment>
<dbReference type="GO" id="GO:0016020">
    <property type="term" value="C:membrane"/>
    <property type="evidence" value="ECO:0007669"/>
    <property type="project" value="UniProtKB-SubCell"/>
</dbReference>
<organism evidence="8">
    <name type="scientific">Phallusia mammillata</name>
    <dbReference type="NCBI Taxonomy" id="59560"/>
    <lineage>
        <taxon>Eukaryota</taxon>
        <taxon>Metazoa</taxon>
        <taxon>Chordata</taxon>
        <taxon>Tunicata</taxon>
        <taxon>Ascidiacea</taxon>
        <taxon>Phlebobranchia</taxon>
        <taxon>Ascidiidae</taxon>
        <taxon>Phallusia</taxon>
    </lineage>
</organism>
<keyword evidence="6 7" id="KW-0472">Membrane</keyword>
<evidence type="ECO:0000256" key="2">
    <source>
        <dbReference type="ARBA" id="ARBA00004234"/>
    </source>
</evidence>
<feature type="transmembrane region" description="Helical" evidence="7">
    <location>
        <begin position="73"/>
        <end position="106"/>
    </location>
</feature>
<evidence type="ECO:0000256" key="5">
    <source>
        <dbReference type="ARBA" id="ARBA00022989"/>
    </source>
</evidence>
<protein>
    <recommendedName>
        <fullName evidence="7">PRA1 family protein</fullName>
    </recommendedName>
</protein>
<evidence type="ECO:0000256" key="7">
    <source>
        <dbReference type="RuleBase" id="RU363107"/>
    </source>
</evidence>
<comment type="subcellular location">
    <subcellularLocation>
        <location evidence="2">Cytoplasmic vesicle</location>
        <location evidence="2">Secretory vesicle</location>
        <location evidence="2">Synaptic vesicle</location>
    </subcellularLocation>
    <subcellularLocation>
        <location evidence="1 7">Membrane</location>
        <topology evidence="1 7">Multi-pass membrane protein</topology>
    </subcellularLocation>
</comment>
<evidence type="ECO:0000313" key="8">
    <source>
        <dbReference type="EMBL" id="CAB3265386.1"/>
    </source>
</evidence>